<sequence length="313" mass="35428">MASSAFNIGQCLKGRLGIYTITERLYPTTWLATDATSQVVVIKRDVPKRVDTERTLLRRFQENSSLRPMIDEIQEPRPDECAAIVLKHYDCHVGEIAKEKGLSPREARCVGSRVLQALRVMHETGYIYVKPANILVNLCQDGDMRFKDVCLADLGDAIPTDSVEATSGYPRGTPVFRSPEATLMMPFTTAHDIWSFGATLISLIYGYNFSIFSPACKPDDEMYVDGIVRNFHKYFGPFPPSYLTLPGIDDVRLEALTNITVEGKDRGLFKRASSTEIRNQDHDFIWDLMKLDHRDRPTAARLLEHKWFADSTS</sequence>
<keyword evidence="5" id="KW-0418">Kinase</keyword>
<dbReference type="InterPro" id="IPR050117">
    <property type="entry name" value="MAPK"/>
</dbReference>
<protein>
    <submittedName>
        <fullName evidence="5">Kinase-like domain-containing protein</fullName>
    </submittedName>
</protein>
<keyword evidence="3" id="KW-0067">ATP-binding</keyword>
<feature type="domain" description="Protein kinase" evidence="4">
    <location>
        <begin position="1"/>
        <end position="308"/>
    </location>
</feature>
<dbReference type="Gene3D" id="1.10.510.10">
    <property type="entry name" value="Transferase(Phosphotransferase) domain 1"/>
    <property type="match status" value="1"/>
</dbReference>
<dbReference type="PANTHER" id="PTHR24055">
    <property type="entry name" value="MITOGEN-ACTIVATED PROTEIN KINASE"/>
    <property type="match status" value="1"/>
</dbReference>
<dbReference type="InterPro" id="IPR011009">
    <property type="entry name" value="Kinase-like_dom_sf"/>
</dbReference>
<evidence type="ECO:0000313" key="5">
    <source>
        <dbReference type="EMBL" id="KAK3301305.1"/>
    </source>
</evidence>
<name>A0AAE0HRF8_9PEZI</name>
<dbReference type="PROSITE" id="PS50011">
    <property type="entry name" value="PROTEIN_KINASE_DOM"/>
    <property type="match status" value="1"/>
</dbReference>
<evidence type="ECO:0000313" key="6">
    <source>
        <dbReference type="Proteomes" id="UP001278766"/>
    </source>
</evidence>
<keyword evidence="1" id="KW-0723">Serine/threonine-protein kinase</keyword>
<evidence type="ECO:0000256" key="3">
    <source>
        <dbReference type="ARBA" id="ARBA00022840"/>
    </source>
</evidence>
<reference evidence="5" key="2">
    <citation type="submission" date="2023-06" db="EMBL/GenBank/DDBJ databases">
        <authorList>
            <consortium name="Lawrence Berkeley National Laboratory"/>
            <person name="Haridas S."/>
            <person name="Hensen N."/>
            <person name="Bonometti L."/>
            <person name="Westerberg I."/>
            <person name="Brannstrom I.O."/>
            <person name="Guillou S."/>
            <person name="Cros-Aarteil S."/>
            <person name="Calhoun S."/>
            <person name="Kuo A."/>
            <person name="Mondo S."/>
            <person name="Pangilinan J."/>
            <person name="Riley R."/>
            <person name="Labutti K."/>
            <person name="Andreopoulos B."/>
            <person name="Lipzen A."/>
            <person name="Chen C."/>
            <person name="Yanf M."/>
            <person name="Daum C."/>
            <person name="Ng V."/>
            <person name="Clum A."/>
            <person name="Steindorff A."/>
            <person name="Ohm R."/>
            <person name="Martin F."/>
            <person name="Silar P."/>
            <person name="Natvig D."/>
            <person name="Lalanne C."/>
            <person name="Gautier V."/>
            <person name="Ament-Velasquez S.L."/>
            <person name="Kruys A."/>
            <person name="Hutchinson M.I."/>
            <person name="Powell A.J."/>
            <person name="Barry K."/>
            <person name="Miller A.N."/>
            <person name="Grigoriev I.V."/>
            <person name="Debuchy R."/>
            <person name="Gladieux P."/>
            <person name="Thoren M.H."/>
            <person name="Johannesson H."/>
        </authorList>
    </citation>
    <scope>NUCLEOTIDE SEQUENCE</scope>
    <source>
        <strain evidence="5">CBS 168.71</strain>
    </source>
</reference>
<accession>A0AAE0HRF8</accession>
<gene>
    <name evidence="5" type="ORF">B0H64DRAFT_471247</name>
</gene>
<dbReference type="Pfam" id="PF00069">
    <property type="entry name" value="Pkinase"/>
    <property type="match status" value="1"/>
</dbReference>
<keyword evidence="2" id="KW-0547">Nucleotide-binding</keyword>
<evidence type="ECO:0000259" key="4">
    <source>
        <dbReference type="PROSITE" id="PS50011"/>
    </source>
</evidence>
<dbReference type="AlphaFoldDB" id="A0AAE0HRF8"/>
<dbReference type="SMART" id="SM00220">
    <property type="entry name" value="S_TKc"/>
    <property type="match status" value="1"/>
</dbReference>
<dbReference type="EMBL" id="JAUEPN010000001">
    <property type="protein sequence ID" value="KAK3301305.1"/>
    <property type="molecule type" value="Genomic_DNA"/>
</dbReference>
<proteinExistence type="predicted"/>
<comment type="caution">
    <text evidence="5">The sequence shown here is derived from an EMBL/GenBank/DDBJ whole genome shotgun (WGS) entry which is preliminary data.</text>
</comment>
<keyword evidence="5" id="KW-0808">Transferase</keyword>
<reference evidence="5" key="1">
    <citation type="journal article" date="2023" name="Mol. Phylogenet. Evol.">
        <title>Genome-scale phylogeny and comparative genomics of the fungal order Sordariales.</title>
        <authorList>
            <person name="Hensen N."/>
            <person name="Bonometti L."/>
            <person name="Westerberg I."/>
            <person name="Brannstrom I.O."/>
            <person name="Guillou S."/>
            <person name="Cros-Aarteil S."/>
            <person name="Calhoun S."/>
            <person name="Haridas S."/>
            <person name="Kuo A."/>
            <person name="Mondo S."/>
            <person name="Pangilinan J."/>
            <person name="Riley R."/>
            <person name="LaButti K."/>
            <person name="Andreopoulos B."/>
            <person name="Lipzen A."/>
            <person name="Chen C."/>
            <person name="Yan M."/>
            <person name="Daum C."/>
            <person name="Ng V."/>
            <person name="Clum A."/>
            <person name="Steindorff A."/>
            <person name="Ohm R.A."/>
            <person name="Martin F."/>
            <person name="Silar P."/>
            <person name="Natvig D.O."/>
            <person name="Lalanne C."/>
            <person name="Gautier V."/>
            <person name="Ament-Velasquez S.L."/>
            <person name="Kruys A."/>
            <person name="Hutchinson M.I."/>
            <person name="Powell A.J."/>
            <person name="Barry K."/>
            <person name="Miller A.N."/>
            <person name="Grigoriev I.V."/>
            <person name="Debuchy R."/>
            <person name="Gladieux P."/>
            <person name="Hiltunen Thoren M."/>
            <person name="Johannesson H."/>
        </authorList>
    </citation>
    <scope>NUCLEOTIDE SEQUENCE</scope>
    <source>
        <strain evidence="5">CBS 168.71</strain>
    </source>
</reference>
<keyword evidence="6" id="KW-1185">Reference proteome</keyword>
<dbReference type="GeneID" id="87844821"/>
<evidence type="ECO:0000256" key="2">
    <source>
        <dbReference type="ARBA" id="ARBA00022741"/>
    </source>
</evidence>
<dbReference type="Proteomes" id="UP001278766">
    <property type="component" value="Unassembled WGS sequence"/>
</dbReference>
<dbReference type="SUPFAM" id="SSF56112">
    <property type="entry name" value="Protein kinase-like (PK-like)"/>
    <property type="match status" value="1"/>
</dbReference>
<evidence type="ECO:0000256" key="1">
    <source>
        <dbReference type="ARBA" id="ARBA00022527"/>
    </source>
</evidence>
<dbReference type="RefSeq" id="XP_062664819.1">
    <property type="nucleotide sequence ID" value="XM_062807873.1"/>
</dbReference>
<dbReference type="InterPro" id="IPR000719">
    <property type="entry name" value="Prot_kinase_dom"/>
</dbReference>
<organism evidence="5 6">
    <name type="scientific">Chaetomium fimeti</name>
    <dbReference type="NCBI Taxonomy" id="1854472"/>
    <lineage>
        <taxon>Eukaryota</taxon>
        <taxon>Fungi</taxon>
        <taxon>Dikarya</taxon>
        <taxon>Ascomycota</taxon>
        <taxon>Pezizomycotina</taxon>
        <taxon>Sordariomycetes</taxon>
        <taxon>Sordariomycetidae</taxon>
        <taxon>Sordariales</taxon>
        <taxon>Chaetomiaceae</taxon>
        <taxon>Chaetomium</taxon>
    </lineage>
</organism>
<dbReference type="GO" id="GO:0005524">
    <property type="term" value="F:ATP binding"/>
    <property type="evidence" value="ECO:0007669"/>
    <property type="project" value="UniProtKB-KW"/>
</dbReference>
<dbReference type="GO" id="GO:0004674">
    <property type="term" value="F:protein serine/threonine kinase activity"/>
    <property type="evidence" value="ECO:0007669"/>
    <property type="project" value="UniProtKB-KW"/>
</dbReference>